<feature type="non-terminal residue" evidence="1">
    <location>
        <position position="126"/>
    </location>
</feature>
<dbReference type="AlphaFoldDB" id="A0A8B6HR97"/>
<dbReference type="Proteomes" id="UP000596742">
    <property type="component" value="Unassembled WGS sequence"/>
</dbReference>
<evidence type="ECO:0000313" key="2">
    <source>
        <dbReference type="Proteomes" id="UP000596742"/>
    </source>
</evidence>
<accession>A0A8B6HR97</accession>
<name>A0A8B6HR97_MYTGA</name>
<gene>
    <name evidence="1" type="ORF">MGAL_10B016503</name>
</gene>
<evidence type="ECO:0000313" key="1">
    <source>
        <dbReference type="EMBL" id="VDI82749.1"/>
    </source>
</evidence>
<proteinExistence type="predicted"/>
<dbReference type="EMBL" id="UYJE01010385">
    <property type="protein sequence ID" value="VDI82749.1"/>
    <property type="molecule type" value="Genomic_DNA"/>
</dbReference>
<reference evidence="1" key="1">
    <citation type="submission" date="2018-11" db="EMBL/GenBank/DDBJ databases">
        <authorList>
            <person name="Alioto T."/>
            <person name="Alioto T."/>
        </authorList>
    </citation>
    <scope>NUCLEOTIDE SEQUENCE</scope>
</reference>
<keyword evidence="2" id="KW-1185">Reference proteome</keyword>
<protein>
    <submittedName>
        <fullName evidence="1">Uncharacterized protein</fullName>
    </submittedName>
</protein>
<comment type="caution">
    <text evidence="1">The sequence shown here is derived from an EMBL/GenBank/DDBJ whole genome shotgun (WGS) entry which is preliminary data.</text>
</comment>
<organism evidence="1 2">
    <name type="scientific">Mytilus galloprovincialis</name>
    <name type="common">Mediterranean mussel</name>
    <dbReference type="NCBI Taxonomy" id="29158"/>
    <lineage>
        <taxon>Eukaryota</taxon>
        <taxon>Metazoa</taxon>
        <taxon>Spiralia</taxon>
        <taxon>Lophotrochozoa</taxon>
        <taxon>Mollusca</taxon>
        <taxon>Bivalvia</taxon>
        <taxon>Autobranchia</taxon>
        <taxon>Pteriomorphia</taxon>
        <taxon>Mytilida</taxon>
        <taxon>Mytiloidea</taxon>
        <taxon>Mytilidae</taxon>
        <taxon>Mytilinae</taxon>
        <taxon>Mytilus</taxon>
    </lineage>
</organism>
<sequence length="126" mass="15347">MAPVVNFLHFLGVYQEHVVSPVYFSLRSAVLRDIQQRKRKAIANTYRFKQRRRNSTSNPDRPNIFLEIRRRLPNIRKVDKFDELIKPIVEQLYEQQSDFPLTVIYVENLESLVYYFRYLEYELEKM</sequence>